<dbReference type="Gene3D" id="2.30.30.90">
    <property type="match status" value="1"/>
</dbReference>
<keyword evidence="1" id="KW-0408">Iron</keyword>
<name>A0A0B9AHC8_9SPHN</name>
<evidence type="ECO:0000313" key="3">
    <source>
        <dbReference type="EMBL" id="KHS48716.1"/>
    </source>
</evidence>
<evidence type="ECO:0000256" key="1">
    <source>
        <dbReference type="ARBA" id="ARBA00023004"/>
    </source>
</evidence>
<sequence>MTLDQLPVGTPARIASVDWSALVAEEAQRLRALGLDEGARVTLAYRGVFAGRDPLAVEIGRMTVAIRRVHALAMTVEPIAEAVA</sequence>
<keyword evidence="4" id="KW-1185">Reference proteome</keyword>
<dbReference type="InterPro" id="IPR007167">
    <property type="entry name" value="Fe-transptr_FeoA-like"/>
</dbReference>
<dbReference type="Proteomes" id="UP000031338">
    <property type="component" value="Unassembled WGS sequence"/>
</dbReference>
<dbReference type="SUPFAM" id="SSF50037">
    <property type="entry name" value="C-terminal domain of transcriptional repressors"/>
    <property type="match status" value="1"/>
</dbReference>
<dbReference type="EMBL" id="JRVC01000003">
    <property type="protein sequence ID" value="KHS48716.1"/>
    <property type="molecule type" value="Genomic_DNA"/>
</dbReference>
<dbReference type="STRING" id="48936.NJ75_00798"/>
<reference evidence="3 4" key="1">
    <citation type="submission" date="2014-10" db="EMBL/GenBank/DDBJ databases">
        <title>Draft genome sequence of Novosphingobium subterraneum DSM 12447.</title>
        <authorList>
            <person name="Gan H.M."/>
            <person name="Gan H.Y."/>
            <person name="Savka M.A."/>
        </authorList>
    </citation>
    <scope>NUCLEOTIDE SEQUENCE [LARGE SCALE GENOMIC DNA]</scope>
    <source>
        <strain evidence="3 4">DSM 12447</strain>
    </source>
</reference>
<dbReference type="InterPro" id="IPR038157">
    <property type="entry name" value="FeoA_core_dom"/>
</dbReference>
<evidence type="ECO:0000313" key="4">
    <source>
        <dbReference type="Proteomes" id="UP000031338"/>
    </source>
</evidence>
<feature type="domain" description="Ferrous iron transporter FeoA-like" evidence="2">
    <location>
        <begin position="1"/>
        <end position="78"/>
    </location>
</feature>
<accession>A0A0B9AHC8</accession>
<dbReference type="InterPro" id="IPR008988">
    <property type="entry name" value="Transcriptional_repressor_C"/>
</dbReference>
<dbReference type="AlphaFoldDB" id="A0A0B9AHC8"/>
<dbReference type="GO" id="GO:0046914">
    <property type="term" value="F:transition metal ion binding"/>
    <property type="evidence" value="ECO:0007669"/>
    <property type="project" value="InterPro"/>
</dbReference>
<dbReference type="RefSeq" id="WP_039331659.1">
    <property type="nucleotide sequence ID" value="NZ_JBNNWK010000011.1"/>
</dbReference>
<proteinExistence type="predicted"/>
<comment type="caution">
    <text evidence="3">The sequence shown here is derived from an EMBL/GenBank/DDBJ whole genome shotgun (WGS) entry which is preliminary data.</text>
</comment>
<gene>
    <name evidence="3" type="ORF">NJ75_00798</name>
</gene>
<dbReference type="PATRIC" id="fig|48936.3.peg.808"/>
<dbReference type="Pfam" id="PF04023">
    <property type="entry name" value="FeoA"/>
    <property type="match status" value="1"/>
</dbReference>
<evidence type="ECO:0000259" key="2">
    <source>
        <dbReference type="SMART" id="SM00899"/>
    </source>
</evidence>
<dbReference type="SMART" id="SM00899">
    <property type="entry name" value="FeoA"/>
    <property type="match status" value="1"/>
</dbReference>
<organism evidence="3 4">
    <name type="scientific">Novosphingobium subterraneum</name>
    <dbReference type="NCBI Taxonomy" id="48936"/>
    <lineage>
        <taxon>Bacteria</taxon>
        <taxon>Pseudomonadati</taxon>
        <taxon>Pseudomonadota</taxon>
        <taxon>Alphaproteobacteria</taxon>
        <taxon>Sphingomonadales</taxon>
        <taxon>Sphingomonadaceae</taxon>
        <taxon>Novosphingobium</taxon>
    </lineage>
</organism>
<protein>
    <submittedName>
        <fullName evidence="3">FeoA family protein</fullName>
    </submittedName>
</protein>